<dbReference type="SUPFAM" id="SSF46689">
    <property type="entry name" value="Homeodomain-like"/>
    <property type="match status" value="2"/>
</dbReference>
<dbReference type="Proteomes" id="UP000240572">
    <property type="component" value="Unassembled WGS sequence"/>
</dbReference>
<dbReference type="InterPro" id="IPR009057">
    <property type="entry name" value="Homeodomain-like_sf"/>
</dbReference>
<name>A0A2P8D639_9BACT</name>
<dbReference type="PRINTS" id="PR00032">
    <property type="entry name" value="HTHARAC"/>
</dbReference>
<comment type="caution">
    <text evidence="5">The sequence shown here is derived from an EMBL/GenBank/DDBJ whole genome shotgun (WGS) entry which is preliminary data.</text>
</comment>
<evidence type="ECO:0000259" key="4">
    <source>
        <dbReference type="PROSITE" id="PS01124"/>
    </source>
</evidence>
<dbReference type="RefSeq" id="WP_181358433.1">
    <property type="nucleotide sequence ID" value="NZ_PYGD01000003.1"/>
</dbReference>
<evidence type="ECO:0000313" key="6">
    <source>
        <dbReference type="Proteomes" id="UP000240572"/>
    </source>
</evidence>
<dbReference type="InterPro" id="IPR018062">
    <property type="entry name" value="HTH_AraC-typ_CS"/>
</dbReference>
<feature type="domain" description="HTH araC/xylS-type" evidence="4">
    <location>
        <begin position="228"/>
        <end position="325"/>
    </location>
</feature>
<dbReference type="EMBL" id="PYGD01000003">
    <property type="protein sequence ID" value="PSK92684.1"/>
    <property type="molecule type" value="Genomic_DNA"/>
</dbReference>
<evidence type="ECO:0000256" key="3">
    <source>
        <dbReference type="ARBA" id="ARBA00023163"/>
    </source>
</evidence>
<gene>
    <name evidence="5" type="ORF">B0I18_103262</name>
</gene>
<evidence type="ECO:0000256" key="2">
    <source>
        <dbReference type="ARBA" id="ARBA00023125"/>
    </source>
</evidence>
<protein>
    <submittedName>
        <fullName evidence="5">AraC-like DNA-binding protein</fullName>
    </submittedName>
</protein>
<keyword evidence="1" id="KW-0805">Transcription regulation</keyword>
<sequence>MKFTLTTQNVLELAAEKGLWTEQDAGQAARQSSFQLPGMEVLYRESLFDKFNILQGQYETATDLEWTDKSDIASIEMQFNMEAAIPFGLKGQGELLAPALHHNVLYYPECEGYVQFGSGKRYRTFDVHLSPLFLQQWYGHSRSLDAFLEKVRCGIPARLYHRYMPVTAAMQAVIYEIEHFSYADAIRKVFTEAKVMELFALQLDLAECMSHIGQQASGLKPRDIELIHEAKEYIRNNLDAPCSIITLAHKVGTNDFKLKKGFRELFGTTVFGYMQQVRMEEAKRILLHTDRSVGDIAEIVGYSNISNFTNAFKKHFGCSPRELRA</sequence>
<evidence type="ECO:0000313" key="5">
    <source>
        <dbReference type="EMBL" id="PSK92684.1"/>
    </source>
</evidence>
<keyword evidence="2 5" id="KW-0238">DNA-binding</keyword>
<dbReference type="GO" id="GO:0003700">
    <property type="term" value="F:DNA-binding transcription factor activity"/>
    <property type="evidence" value="ECO:0007669"/>
    <property type="project" value="InterPro"/>
</dbReference>
<keyword evidence="3" id="KW-0804">Transcription</keyword>
<dbReference type="Gene3D" id="1.10.10.60">
    <property type="entry name" value="Homeodomain-like"/>
    <property type="match status" value="2"/>
</dbReference>
<dbReference type="PANTHER" id="PTHR47893:SF1">
    <property type="entry name" value="REGULATORY PROTEIN PCHR"/>
    <property type="match status" value="1"/>
</dbReference>
<dbReference type="GO" id="GO:0043565">
    <property type="term" value="F:sequence-specific DNA binding"/>
    <property type="evidence" value="ECO:0007669"/>
    <property type="project" value="InterPro"/>
</dbReference>
<dbReference type="InterPro" id="IPR018060">
    <property type="entry name" value="HTH_AraC"/>
</dbReference>
<dbReference type="InterPro" id="IPR020449">
    <property type="entry name" value="Tscrpt_reg_AraC-type_HTH"/>
</dbReference>
<dbReference type="AlphaFoldDB" id="A0A2P8D639"/>
<dbReference type="SMART" id="SM00342">
    <property type="entry name" value="HTH_ARAC"/>
    <property type="match status" value="1"/>
</dbReference>
<dbReference type="PROSITE" id="PS00041">
    <property type="entry name" value="HTH_ARAC_FAMILY_1"/>
    <property type="match status" value="1"/>
</dbReference>
<keyword evidence="6" id="KW-1185">Reference proteome</keyword>
<dbReference type="PROSITE" id="PS01124">
    <property type="entry name" value="HTH_ARAC_FAMILY_2"/>
    <property type="match status" value="1"/>
</dbReference>
<proteinExistence type="predicted"/>
<reference evidence="5 6" key="1">
    <citation type="submission" date="2018-03" db="EMBL/GenBank/DDBJ databases">
        <title>Genomic Encyclopedia of Type Strains, Phase III (KMG-III): the genomes of soil and plant-associated and newly described type strains.</title>
        <authorList>
            <person name="Whitman W."/>
        </authorList>
    </citation>
    <scope>NUCLEOTIDE SEQUENCE [LARGE SCALE GENOMIC DNA]</scope>
    <source>
        <strain evidence="5 6">CGMCC 1.12700</strain>
    </source>
</reference>
<organism evidence="5 6">
    <name type="scientific">Taibaiella chishuiensis</name>
    <dbReference type="NCBI Taxonomy" id="1434707"/>
    <lineage>
        <taxon>Bacteria</taxon>
        <taxon>Pseudomonadati</taxon>
        <taxon>Bacteroidota</taxon>
        <taxon>Chitinophagia</taxon>
        <taxon>Chitinophagales</taxon>
        <taxon>Chitinophagaceae</taxon>
        <taxon>Taibaiella</taxon>
    </lineage>
</organism>
<evidence type="ECO:0000256" key="1">
    <source>
        <dbReference type="ARBA" id="ARBA00023015"/>
    </source>
</evidence>
<dbReference type="Pfam" id="PF12833">
    <property type="entry name" value="HTH_18"/>
    <property type="match status" value="1"/>
</dbReference>
<accession>A0A2P8D639</accession>
<dbReference type="InterPro" id="IPR053142">
    <property type="entry name" value="PchR_regulatory_protein"/>
</dbReference>
<dbReference type="PANTHER" id="PTHR47893">
    <property type="entry name" value="REGULATORY PROTEIN PCHR"/>
    <property type="match status" value="1"/>
</dbReference>